<reference evidence="5 8" key="1">
    <citation type="submission" date="2014-05" db="EMBL/GenBank/DDBJ databases">
        <authorList>
            <person name="Daugherty S.C."/>
            <person name="Tallon L.J."/>
            <person name="Sadzewicz L."/>
            <person name="Kilian M."/>
            <person name="Tettelin H."/>
        </authorList>
    </citation>
    <scope>NUCLEOTIDE SEQUENCE [LARGE SCALE GENOMIC DNA]</scope>
    <source>
        <strain evidence="5 8">SK642</strain>
    </source>
</reference>
<dbReference type="CDD" id="cd00093">
    <property type="entry name" value="HTH_XRE"/>
    <property type="match status" value="1"/>
</dbReference>
<evidence type="ECO:0000256" key="3">
    <source>
        <dbReference type="ARBA" id="ARBA00023163"/>
    </source>
</evidence>
<reference evidence="7 10" key="3">
    <citation type="submission" date="2019-04" db="EMBL/GenBank/DDBJ databases">
        <title>Genome sequence of Streptococcus mitis strain ColumbLawn.</title>
        <authorList>
            <person name="Mungovan B.A."/>
            <person name="Maclea K.S."/>
        </authorList>
    </citation>
    <scope>NUCLEOTIDE SEQUENCE [LARGE SCALE GENOMIC DNA]</scope>
    <source>
        <strain evidence="7 10">ColumbLawn</strain>
    </source>
</reference>
<dbReference type="EMBL" id="JPFW01000005">
    <property type="protein sequence ID" value="KEQ42130.1"/>
    <property type="molecule type" value="Genomic_DNA"/>
</dbReference>
<evidence type="ECO:0000313" key="5">
    <source>
        <dbReference type="EMBL" id="KEQ42130.1"/>
    </source>
</evidence>
<evidence type="ECO:0000313" key="8">
    <source>
        <dbReference type="Proteomes" id="UP000028030"/>
    </source>
</evidence>
<evidence type="ECO:0000256" key="2">
    <source>
        <dbReference type="ARBA" id="ARBA00023125"/>
    </source>
</evidence>
<organism evidence="5 8">
    <name type="scientific">Streptococcus mitis</name>
    <dbReference type="NCBI Taxonomy" id="28037"/>
    <lineage>
        <taxon>Bacteria</taxon>
        <taxon>Bacillati</taxon>
        <taxon>Bacillota</taxon>
        <taxon>Bacilli</taxon>
        <taxon>Lactobacillales</taxon>
        <taxon>Streptococcaceae</taxon>
        <taxon>Streptococcus</taxon>
        <taxon>Streptococcus mitis group</taxon>
    </lineage>
</organism>
<evidence type="ECO:0000256" key="1">
    <source>
        <dbReference type="ARBA" id="ARBA00023015"/>
    </source>
</evidence>
<dbReference type="PANTHER" id="PTHR40661">
    <property type="match status" value="1"/>
</dbReference>
<protein>
    <submittedName>
        <fullName evidence="6">Helix-turn-helix domain protein</fullName>
    </submittedName>
    <submittedName>
        <fullName evidence="7">Helix-turn-helix domain-containing protein</fullName>
    </submittedName>
    <submittedName>
        <fullName evidence="5">Helix-turn-helix family protein</fullName>
    </submittedName>
</protein>
<dbReference type="Proteomes" id="UP000028030">
    <property type="component" value="Unassembled WGS sequence"/>
</dbReference>
<dbReference type="InterPro" id="IPR010982">
    <property type="entry name" value="Lambda_DNA-bd_dom_sf"/>
</dbReference>
<dbReference type="EMBL" id="RJOA01000024">
    <property type="protein sequence ID" value="RSI95725.1"/>
    <property type="molecule type" value="Genomic_DNA"/>
</dbReference>
<evidence type="ECO:0000259" key="4">
    <source>
        <dbReference type="PROSITE" id="PS50943"/>
    </source>
</evidence>
<feature type="domain" description="HTH cro/C1-type" evidence="4">
    <location>
        <begin position="17"/>
        <end position="65"/>
    </location>
</feature>
<evidence type="ECO:0000313" key="10">
    <source>
        <dbReference type="Proteomes" id="UP000309542"/>
    </source>
</evidence>
<reference evidence="6 9" key="2">
    <citation type="submission" date="2018-11" db="EMBL/GenBank/DDBJ databases">
        <title>Species Designations Belie Phenotypic and Genotypic Heterogeneity in Oral Streptococci.</title>
        <authorList>
            <person name="Velsko I."/>
        </authorList>
    </citation>
    <scope>NUCLEOTIDE SEQUENCE [LARGE SCALE GENOMIC DNA]</scope>
    <source>
        <strain evidence="6 9">BCC49</strain>
    </source>
</reference>
<dbReference type="OrthoDB" id="2235965at2"/>
<dbReference type="RefSeq" id="WP_033683155.1">
    <property type="nucleotide sequence ID" value="NZ_JAHZPO010000024.1"/>
</dbReference>
<dbReference type="SMART" id="SM00530">
    <property type="entry name" value="HTH_XRE"/>
    <property type="match status" value="2"/>
</dbReference>
<dbReference type="Pfam" id="PF13443">
    <property type="entry name" value="HTH_26"/>
    <property type="match status" value="2"/>
</dbReference>
<accession>A0A081QGQ7</accession>
<evidence type="ECO:0000313" key="7">
    <source>
        <dbReference type="EMBL" id="TKD49328.1"/>
    </source>
</evidence>
<gene>
    <name evidence="6" type="ORF">D8843_08960</name>
    <name evidence="7" type="ORF">FBF73_06860</name>
    <name evidence="5" type="ORF">SK642_0412</name>
</gene>
<dbReference type="Proteomes" id="UP000280535">
    <property type="component" value="Unassembled WGS sequence"/>
</dbReference>
<dbReference type="PANTHER" id="PTHR40661:SF3">
    <property type="entry name" value="FELS-1 PROPHAGE TRANSCRIPTIONAL REGULATOR"/>
    <property type="match status" value="1"/>
</dbReference>
<dbReference type="GO" id="GO:0003677">
    <property type="term" value="F:DNA binding"/>
    <property type="evidence" value="ECO:0007669"/>
    <property type="project" value="UniProtKB-KW"/>
</dbReference>
<dbReference type="PATRIC" id="fig|28037.97.peg.363"/>
<feature type="domain" description="HTH cro/C1-type" evidence="4">
    <location>
        <begin position="111"/>
        <end position="147"/>
    </location>
</feature>
<keyword evidence="3" id="KW-0804">Transcription</keyword>
<dbReference type="Gene3D" id="1.10.260.40">
    <property type="entry name" value="lambda repressor-like DNA-binding domains"/>
    <property type="match status" value="2"/>
</dbReference>
<name>A0A081QGQ7_STRMT</name>
<dbReference type="EMBL" id="SWFJ01000008">
    <property type="protein sequence ID" value="TKD49328.1"/>
    <property type="molecule type" value="Genomic_DNA"/>
</dbReference>
<dbReference type="PROSITE" id="PS50943">
    <property type="entry name" value="HTH_CROC1"/>
    <property type="match status" value="2"/>
</dbReference>
<keyword evidence="2" id="KW-0238">DNA-binding</keyword>
<dbReference type="Proteomes" id="UP000309542">
    <property type="component" value="Unassembled WGS sequence"/>
</dbReference>
<proteinExistence type="predicted"/>
<dbReference type="InterPro" id="IPR001387">
    <property type="entry name" value="Cro/C1-type_HTH"/>
</dbReference>
<dbReference type="SUPFAM" id="SSF47413">
    <property type="entry name" value="lambda repressor-like DNA-binding domains"/>
    <property type="match status" value="2"/>
</dbReference>
<dbReference type="AlphaFoldDB" id="A0A081QGQ7"/>
<sequence>MERHIKENIERLLYSSKLSQSELSKKTGLSRQTINKLLSPNTNYSPKLSTLVVIANALSINFPELLIRTDKISASKEFFSNSVEEYQNILIQNIKLYLRRWNQFSLSTSDGVRESTISNLVNGKYSDIYFSTIESLADEMGVSLADLFKRGEN</sequence>
<evidence type="ECO:0000313" key="9">
    <source>
        <dbReference type="Proteomes" id="UP000280535"/>
    </source>
</evidence>
<evidence type="ECO:0000313" key="6">
    <source>
        <dbReference type="EMBL" id="RSI95725.1"/>
    </source>
</evidence>
<comment type="caution">
    <text evidence="5">The sequence shown here is derived from an EMBL/GenBank/DDBJ whole genome shotgun (WGS) entry which is preliminary data.</text>
</comment>
<keyword evidence="1" id="KW-0805">Transcription regulation</keyword>